<dbReference type="AlphaFoldDB" id="A0A0U9H8E6"/>
<comment type="catalytic activity">
    <reaction evidence="10">
        <text>ITP + H2O = IMP + diphosphate + H(+)</text>
        <dbReference type="Rhea" id="RHEA:29399"/>
        <dbReference type="ChEBI" id="CHEBI:15377"/>
        <dbReference type="ChEBI" id="CHEBI:15378"/>
        <dbReference type="ChEBI" id="CHEBI:33019"/>
        <dbReference type="ChEBI" id="CHEBI:58053"/>
        <dbReference type="ChEBI" id="CHEBI:61402"/>
        <dbReference type="EC" id="3.6.1.66"/>
    </reaction>
</comment>
<evidence type="ECO:0000256" key="7">
    <source>
        <dbReference type="ARBA" id="ARBA00023080"/>
    </source>
</evidence>
<dbReference type="GO" id="GO:0009117">
    <property type="term" value="P:nucleotide metabolic process"/>
    <property type="evidence" value="ECO:0007669"/>
    <property type="project" value="UniProtKB-KW"/>
</dbReference>
<evidence type="ECO:0000256" key="6">
    <source>
        <dbReference type="ARBA" id="ARBA00022842"/>
    </source>
</evidence>
<comment type="cofactor">
    <cofactor evidence="10">
        <name>Mg(2+)</name>
        <dbReference type="ChEBI" id="CHEBI:18420"/>
    </cofactor>
    <text evidence="10">Binds 1 Mg(2+) ion per subunit.</text>
</comment>
<dbReference type="InterPro" id="IPR020922">
    <property type="entry name" value="dITP/XTP_pyrophosphatase"/>
</dbReference>
<dbReference type="InterPro" id="IPR002637">
    <property type="entry name" value="RdgB/HAM1"/>
</dbReference>
<keyword evidence="4 10" id="KW-0547">Nucleotide-binding</keyword>
<dbReference type="GO" id="GO:0036220">
    <property type="term" value="F:ITP diphosphatase activity"/>
    <property type="evidence" value="ECO:0007669"/>
    <property type="project" value="UniProtKB-UniRule"/>
</dbReference>
<comment type="similarity">
    <text evidence="1 10 11">Belongs to the HAM1 NTPase family.</text>
</comment>
<evidence type="ECO:0000256" key="4">
    <source>
        <dbReference type="ARBA" id="ARBA00022741"/>
    </source>
</evidence>
<dbReference type="GO" id="GO:0005829">
    <property type="term" value="C:cytosol"/>
    <property type="evidence" value="ECO:0007669"/>
    <property type="project" value="TreeGrafter"/>
</dbReference>
<keyword evidence="7 10" id="KW-0546">Nucleotide metabolism</keyword>
<sequence length="205" mass="22831">MIVMEQVLIATRNAGKAAEFKQFFSHYHIEALSMLDLEEDIPDVEETGVTFEENAALKAEEISTKLGIPVLADDSGLVINALNGEPGVYSARYAGLDKNDDANMDKVLKKLQGVSRLERTARFVCVIALSIPGEKTIFRTGFCEGHIAETKSGTNGFGYDPIFIPNDQKKTMAELTAEEKNRISHRTKAIQQFDEWIKGYKERKA</sequence>
<dbReference type="GO" id="GO:0009146">
    <property type="term" value="P:purine nucleoside triphosphate catabolic process"/>
    <property type="evidence" value="ECO:0007669"/>
    <property type="project" value="UniProtKB-UniRule"/>
</dbReference>
<dbReference type="GO" id="GO:0035870">
    <property type="term" value="F:dITP diphosphatase activity"/>
    <property type="evidence" value="ECO:0007669"/>
    <property type="project" value="UniProtKB-UniRule"/>
</dbReference>
<keyword evidence="3 10" id="KW-0479">Metal-binding</keyword>
<dbReference type="GO" id="GO:0046872">
    <property type="term" value="F:metal ion binding"/>
    <property type="evidence" value="ECO:0007669"/>
    <property type="project" value="UniProtKB-KW"/>
</dbReference>
<comment type="subunit">
    <text evidence="2 10">Homodimer.</text>
</comment>
<evidence type="ECO:0000313" key="12">
    <source>
        <dbReference type="EMBL" id="GAQ18970.1"/>
    </source>
</evidence>
<comment type="function">
    <text evidence="10">Pyrophosphatase that catalyzes the hydrolysis of nucleoside triphosphates to their monophosphate derivatives, with a high preference for the non-canonical purine nucleotides XTP (xanthosine triphosphate), dITP (deoxyinosine triphosphate) and ITP. Seems to function as a house-cleaning enzyme that removes non-canonical purine nucleotides from the nucleotide pool, thus preventing their incorporation into DNA/RNA and avoiding chromosomal lesions.</text>
</comment>
<evidence type="ECO:0000256" key="1">
    <source>
        <dbReference type="ARBA" id="ARBA00008023"/>
    </source>
</evidence>
<comment type="catalytic activity">
    <reaction evidence="9 10">
        <text>XTP + H2O = XMP + diphosphate + H(+)</text>
        <dbReference type="Rhea" id="RHEA:28610"/>
        <dbReference type="ChEBI" id="CHEBI:15377"/>
        <dbReference type="ChEBI" id="CHEBI:15378"/>
        <dbReference type="ChEBI" id="CHEBI:33019"/>
        <dbReference type="ChEBI" id="CHEBI:57464"/>
        <dbReference type="ChEBI" id="CHEBI:61314"/>
        <dbReference type="EC" id="3.6.1.66"/>
    </reaction>
</comment>
<dbReference type="PANTHER" id="PTHR11067:SF9">
    <property type="entry name" value="INOSINE TRIPHOSPHATE PYROPHOSPHATASE"/>
    <property type="match status" value="1"/>
</dbReference>
<evidence type="ECO:0000313" key="13">
    <source>
        <dbReference type="Proteomes" id="UP000052946"/>
    </source>
</evidence>
<dbReference type="NCBIfam" id="NF011397">
    <property type="entry name" value="PRK14822.1"/>
    <property type="match status" value="1"/>
</dbReference>
<comment type="catalytic activity">
    <reaction evidence="8 10">
        <text>dITP + H2O = dIMP + diphosphate + H(+)</text>
        <dbReference type="Rhea" id="RHEA:28342"/>
        <dbReference type="ChEBI" id="CHEBI:15377"/>
        <dbReference type="ChEBI" id="CHEBI:15378"/>
        <dbReference type="ChEBI" id="CHEBI:33019"/>
        <dbReference type="ChEBI" id="CHEBI:61194"/>
        <dbReference type="ChEBI" id="CHEBI:61382"/>
        <dbReference type="EC" id="3.6.1.66"/>
    </reaction>
</comment>
<evidence type="ECO:0000256" key="10">
    <source>
        <dbReference type="HAMAP-Rule" id="MF_01405"/>
    </source>
</evidence>
<feature type="binding site" evidence="10">
    <location>
        <position position="74"/>
    </location>
    <ligand>
        <name>Mg(2+)</name>
        <dbReference type="ChEBI" id="CHEBI:18420"/>
    </ligand>
</feature>
<dbReference type="Gene3D" id="3.90.950.10">
    <property type="match status" value="1"/>
</dbReference>
<dbReference type="PANTHER" id="PTHR11067">
    <property type="entry name" value="INOSINE TRIPHOSPHATE PYROPHOSPHATASE/HAM1 PROTEIN"/>
    <property type="match status" value="1"/>
</dbReference>
<dbReference type="InterPro" id="IPR029001">
    <property type="entry name" value="ITPase-like_fam"/>
</dbReference>
<dbReference type="HAMAP" id="MF_01405">
    <property type="entry name" value="Non_canon_purine_NTPase"/>
    <property type="match status" value="1"/>
</dbReference>
<feature type="binding site" evidence="10">
    <location>
        <position position="75"/>
    </location>
    <ligand>
        <name>substrate</name>
    </ligand>
</feature>
<feature type="binding site" evidence="10">
    <location>
        <position position="180"/>
    </location>
    <ligand>
        <name>substrate</name>
    </ligand>
</feature>
<dbReference type="GO" id="GO:0000166">
    <property type="term" value="F:nucleotide binding"/>
    <property type="evidence" value="ECO:0007669"/>
    <property type="project" value="UniProtKB-KW"/>
</dbReference>
<name>A0A0U9H8E6_9BACI</name>
<evidence type="ECO:0000256" key="11">
    <source>
        <dbReference type="RuleBase" id="RU003781"/>
    </source>
</evidence>
<keyword evidence="5 10" id="KW-0378">Hydrolase</keyword>
<evidence type="ECO:0000256" key="8">
    <source>
        <dbReference type="ARBA" id="ARBA00051875"/>
    </source>
</evidence>
<dbReference type="SUPFAM" id="SSF52972">
    <property type="entry name" value="ITPase-like"/>
    <property type="match status" value="1"/>
</dbReference>
<protein>
    <recommendedName>
        <fullName evidence="10">dITP/XTP pyrophosphatase</fullName>
        <ecNumber evidence="10">3.6.1.66</ecNumber>
    </recommendedName>
    <alternativeName>
        <fullName evidence="10">Non-canonical purine NTP pyrophosphatase</fullName>
    </alternativeName>
    <alternativeName>
        <fullName evidence="10">Non-standard purine NTP pyrophosphatase</fullName>
    </alternativeName>
    <alternativeName>
        <fullName evidence="10">Nucleoside-triphosphate diphosphatase</fullName>
    </alternativeName>
    <alternativeName>
        <fullName evidence="10">Nucleoside-triphosphate pyrophosphatase</fullName>
        <shortName evidence="10">NTPase</shortName>
    </alternativeName>
</protein>
<evidence type="ECO:0000256" key="9">
    <source>
        <dbReference type="ARBA" id="ARBA00052017"/>
    </source>
</evidence>
<dbReference type="CDD" id="cd00515">
    <property type="entry name" value="HAM1"/>
    <property type="match status" value="1"/>
</dbReference>
<accession>A0A0U9H8E6</accession>
<gene>
    <name evidence="12" type="ORF">OPHB3_2926</name>
</gene>
<keyword evidence="6 10" id="KW-0460">Magnesium</keyword>
<dbReference type="NCBIfam" id="TIGR00042">
    <property type="entry name" value="RdgB/HAM1 family non-canonical purine NTP pyrophosphatase"/>
    <property type="match status" value="1"/>
</dbReference>
<feature type="binding site" evidence="10">
    <location>
        <begin position="185"/>
        <end position="186"/>
    </location>
    <ligand>
        <name>substrate</name>
    </ligand>
</feature>
<reference evidence="13" key="1">
    <citation type="submission" date="2015-07" db="EMBL/GenBank/DDBJ databases">
        <title>Draft Genome Sequence of Oceanobacillus picturae Heshi-B3 that Was Isolated from Fermented Rice Bran with Aging Salted Mackerel, Which Was Named Heshiko as Traditional Fermented Seafood in Japan.</title>
        <authorList>
            <person name="Akuzawa S."/>
            <person name="Nakagawa J."/>
            <person name="Kanekatsu T."/>
            <person name="Kanesaki Y."/>
            <person name="Suzuki T."/>
        </authorList>
    </citation>
    <scope>NUCLEOTIDE SEQUENCE [LARGE SCALE GENOMIC DNA]</scope>
    <source>
        <strain evidence="13">Heshi-B3</strain>
    </source>
</reference>
<dbReference type="FunFam" id="3.90.950.10:FF:000001">
    <property type="entry name" value="dITP/XTP pyrophosphatase"/>
    <property type="match status" value="1"/>
</dbReference>
<proteinExistence type="inferred from homology"/>
<comment type="caution">
    <text evidence="12">The sequence shown here is derived from an EMBL/GenBank/DDBJ whole genome shotgun (WGS) entry which is preliminary data.</text>
</comment>
<feature type="binding site" evidence="10">
    <location>
        <begin position="157"/>
        <end position="160"/>
    </location>
    <ligand>
        <name>substrate</name>
    </ligand>
</feature>
<dbReference type="Proteomes" id="UP000052946">
    <property type="component" value="Unassembled WGS sequence"/>
</dbReference>
<dbReference type="GO" id="GO:0036222">
    <property type="term" value="F:XTP diphosphatase activity"/>
    <property type="evidence" value="ECO:0007669"/>
    <property type="project" value="UniProtKB-UniRule"/>
</dbReference>
<dbReference type="GO" id="GO:0017111">
    <property type="term" value="F:ribonucleoside triphosphate phosphatase activity"/>
    <property type="evidence" value="ECO:0007669"/>
    <property type="project" value="InterPro"/>
</dbReference>
<evidence type="ECO:0000256" key="3">
    <source>
        <dbReference type="ARBA" id="ARBA00022723"/>
    </source>
</evidence>
<feature type="active site" description="Proton acceptor" evidence="10">
    <location>
        <position position="74"/>
    </location>
</feature>
<feature type="binding site" evidence="10">
    <location>
        <position position="45"/>
    </location>
    <ligand>
        <name>Mg(2+)</name>
        <dbReference type="ChEBI" id="CHEBI:18420"/>
    </ligand>
</feature>
<evidence type="ECO:0000256" key="2">
    <source>
        <dbReference type="ARBA" id="ARBA00011738"/>
    </source>
</evidence>
<reference evidence="12 13" key="2">
    <citation type="journal article" date="2016" name="Genome Announc.">
        <title>Draft Genome Sequence of Oceanobacillus picturae Heshi-B3, Isolated from Fermented Rice Bran in a Traditional Japanese Seafood Dish.</title>
        <authorList>
            <person name="Akuzawa S."/>
            <person name="Nagaoka J."/>
            <person name="Kanekatsu M."/>
            <person name="Kanesaki Y."/>
            <person name="Suzuki T."/>
        </authorList>
    </citation>
    <scope>NUCLEOTIDE SEQUENCE [LARGE SCALE GENOMIC DNA]</scope>
    <source>
        <strain evidence="12 13">Heshi-B3</strain>
    </source>
</reference>
<organism evidence="12 13">
    <name type="scientific">Oceanobacillus picturae</name>
    <dbReference type="NCBI Taxonomy" id="171693"/>
    <lineage>
        <taxon>Bacteria</taxon>
        <taxon>Bacillati</taxon>
        <taxon>Bacillota</taxon>
        <taxon>Bacilli</taxon>
        <taxon>Bacillales</taxon>
        <taxon>Bacillaceae</taxon>
        <taxon>Oceanobacillus</taxon>
    </lineage>
</organism>
<feature type="binding site" evidence="10">
    <location>
        <begin position="11"/>
        <end position="16"/>
    </location>
    <ligand>
        <name>substrate</name>
    </ligand>
</feature>
<dbReference type="Pfam" id="PF01725">
    <property type="entry name" value="Ham1p_like"/>
    <property type="match status" value="1"/>
</dbReference>
<dbReference type="EMBL" id="BBXV01000035">
    <property type="protein sequence ID" value="GAQ18970.1"/>
    <property type="molecule type" value="Genomic_DNA"/>
</dbReference>
<dbReference type="EC" id="3.6.1.66" evidence="10"/>
<evidence type="ECO:0000256" key="5">
    <source>
        <dbReference type="ARBA" id="ARBA00022801"/>
    </source>
</evidence>